<protein>
    <submittedName>
        <fullName evidence="1">Uncharacterized protein</fullName>
    </submittedName>
</protein>
<organism evidence="1 2">
    <name type="scientific">Synaphobranchus kaupii</name>
    <name type="common">Kaup's arrowtooth eel</name>
    <dbReference type="NCBI Taxonomy" id="118154"/>
    <lineage>
        <taxon>Eukaryota</taxon>
        <taxon>Metazoa</taxon>
        <taxon>Chordata</taxon>
        <taxon>Craniata</taxon>
        <taxon>Vertebrata</taxon>
        <taxon>Euteleostomi</taxon>
        <taxon>Actinopterygii</taxon>
        <taxon>Neopterygii</taxon>
        <taxon>Teleostei</taxon>
        <taxon>Anguilliformes</taxon>
        <taxon>Synaphobranchidae</taxon>
        <taxon>Synaphobranchus</taxon>
    </lineage>
</organism>
<accession>A0A9Q1F500</accession>
<proteinExistence type="predicted"/>
<comment type="caution">
    <text evidence="1">The sequence shown here is derived from an EMBL/GenBank/DDBJ whole genome shotgun (WGS) entry which is preliminary data.</text>
</comment>
<name>A0A9Q1F500_SYNKA</name>
<reference evidence="1" key="1">
    <citation type="journal article" date="2023" name="Science">
        <title>Genome structures resolve the early diversification of teleost fishes.</title>
        <authorList>
            <person name="Parey E."/>
            <person name="Louis A."/>
            <person name="Montfort J."/>
            <person name="Bouchez O."/>
            <person name="Roques C."/>
            <person name="Iampietro C."/>
            <person name="Lluch J."/>
            <person name="Castinel A."/>
            <person name="Donnadieu C."/>
            <person name="Desvignes T."/>
            <person name="Floi Bucao C."/>
            <person name="Jouanno E."/>
            <person name="Wen M."/>
            <person name="Mejri S."/>
            <person name="Dirks R."/>
            <person name="Jansen H."/>
            <person name="Henkel C."/>
            <person name="Chen W.J."/>
            <person name="Zahm M."/>
            <person name="Cabau C."/>
            <person name="Klopp C."/>
            <person name="Thompson A.W."/>
            <person name="Robinson-Rechavi M."/>
            <person name="Braasch I."/>
            <person name="Lecointre G."/>
            <person name="Bobe J."/>
            <person name="Postlethwait J.H."/>
            <person name="Berthelot C."/>
            <person name="Roest Crollius H."/>
            <person name="Guiguen Y."/>
        </authorList>
    </citation>
    <scope>NUCLEOTIDE SEQUENCE</scope>
    <source>
        <strain evidence="1">WJC10195</strain>
    </source>
</reference>
<dbReference type="EMBL" id="JAINUF010000008">
    <property type="protein sequence ID" value="KAJ8351165.1"/>
    <property type="molecule type" value="Genomic_DNA"/>
</dbReference>
<evidence type="ECO:0000313" key="2">
    <source>
        <dbReference type="Proteomes" id="UP001152622"/>
    </source>
</evidence>
<evidence type="ECO:0000313" key="1">
    <source>
        <dbReference type="EMBL" id="KAJ8351165.1"/>
    </source>
</evidence>
<keyword evidence="2" id="KW-1185">Reference proteome</keyword>
<sequence length="137" mass="15201">MAVIHRHPTLLQGIPRKIREGNVSQKELHKMAQIPLIKHKLPFNMQRHSLCTTGGIPLLKDEIIPKTLYPWGKQGTFLDCQSCLPGAMFLLSNHLIAESDTVKNMATRSPINGARGASLRLGAMGPLRQGEEQSQPF</sequence>
<gene>
    <name evidence="1" type="ORF">SKAU_G00226410</name>
</gene>
<dbReference type="AlphaFoldDB" id="A0A9Q1F500"/>
<dbReference type="Proteomes" id="UP001152622">
    <property type="component" value="Chromosome 8"/>
</dbReference>